<feature type="domain" description="SbsA Ig-like" evidence="3">
    <location>
        <begin position="81"/>
        <end position="180"/>
    </location>
</feature>
<evidence type="ECO:0000256" key="2">
    <source>
        <dbReference type="SAM" id="MobiDB-lite"/>
    </source>
</evidence>
<protein>
    <recommendedName>
        <fullName evidence="3">SbsA Ig-like domain-containing protein</fullName>
    </recommendedName>
</protein>
<organism evidence="4">
    <name type="scientific">termite gut metagenome</name>
    <dbReference type="NCBI Taxonomy" id="433724"/>
    <lineage>
        <taxon>unclassified sequences</taxon>
        <taxon>metagenomes</taxon>
        <taxon>organismal metagenomes</taxon>
    </lineage>
</organism>
<gene>
    <name evidence="4" type="ORF">EZS27_018063</name>
</gene>
<evidence type="ECO:0000256" key="1">
    <source>
        <dbReference type="ARBA" id="ARBA00022729"/>
    </source>
</evidence>
<feature type="compositionally biased region" description="Basic residues" evidence="2">
    <location>
        <begin position="666"/>
        <end position="675"/>
    </location>
</feature>
<dbReference type="InterPro" id="IPR032812">
    <property type="entry name" value="SbsA_Ig"/>
</dbReference>
<evidence type="ECO:0000259" key="3">
    <source>
        <dbReference type="Pfam" id="PF13205"/>
    </source>
</evidence>
<keyword evidence="1" id="KW-0732">Signal</keyword>
<comment type="caution">
    <text evidence="4">The sequence shown here is derived from an EMBL/GenBank/DDBJ whole genome shotgun (WGS) entry which is preliminary data.</text>
</comment>
<reference evidence="4" key="1">
    <citation type="submission" date="2019-03" db="EMBL/GenBank/DDBJ databases">
        <title>Single cell metagenomics reveals metabolic interactions within the superorganism composed of flagellate Streblomastix strix and complex community of Bacteroidetes bacteria on its surface.</title>
        <authorList>
            <person name="Treitli S.C."/>
            <person name="Kolisko M."/>
            <person name="Husnik F."/>
            <person name="Keeling P."/>
            <person name="Hampl V."/>
        </authorList>
    </citation>
    <scope>NUCLEOTIDE SEQUENCE</scope>
    <source>
        <strain evidence="4">STM</strain>
    </source>
</reference>
<feature type="compositionally biased region" description="Basic and acidic residues" evidence="2">
    <location>
        <begin position="651"/>
        <end position="665"/>
    </location>
</feature>
<proteinExistence type="predicted"/>
<dbReference type="Pfam" id="PF13205">
    <property type="entry name" value="Big_5"/>
    <property type="match status" value="1"/>
</dbReference>
<feature type="region of interest" description="Disordered" evidence="2">
    <location>
        <begin position="651"/>
        <end position="675"/>
    </location>
</feature>
<dbReference type="EMBL" id="SNRY01001101">
    <property type="protein sequence ID" value="KAA6333541.1"/>
    <property type="molecule type" value="Genomic_DNA"/>
</dbReference>
<dbReference type="AlphaFoldDB" id="A0A5J4RL83"/>
<evidence type="ECO:0000313" key="4">
    <source>
        <dbReference type="EMBL" id="KAA6333541.1"/>
    </source>
</evidence>
<name>A0A5J4RL83_9ZZZZ</name>
<sequence length="675" mass="77986">MPGILLVNPFFEVLMQKYKIKPINYLPIYIKSKTVSYFCIRMNKDKQDIRTRWGIASKIVVIAVIVYSCASIGRPDGGAIDETPPRFIGSNPVADALNNTRTRIVLQFDEYIKLEGINEKVIVSPPQIQRPEIKPSGKRVIVNLLDSLKENTTYLIDFSDAISDNNEGNPLGNFSFSFSTGNVIDTMIVSGTLLDASNLEPIKGMLVGLHANLADSAFTSLPFDRVSRTDSRGCFSIKGIAPGTYHLFGLMDADQNFIFNQKSEAIAFFDSLVVPRFEERWRQDTMWKDSLTIDTIIERKYTHFLPDQLLLRSFTENYSERYLIKSERLTPNKFTLYFAGKSDTLPALKGFSFDENDAFVIEKTLKNDTIHYWLKDSLLYKQDTLKFALTYLYTDTLSNLVPRTDTLALAAKKIIEKNKEPDFKKKKKEKESEEQPEPEAISFLNINAQVASSMDVYGYISLMFDEPLQSYDFSAVHVRQKVDTLWKDIPFDYEQDSVRLRTFRIYCDWEPEKEYKFQTDSLAFIGIYGLHTDKMEKSFRIKSLNDYGAIFFNVAEVITPAFVELLNERDNVLRKTEVIDGKADFPFLASGKYCARLIEDTNGNGIWDIGNYEEQRQPEKVYYYNQLLELKVMFELEQDWNIKTIELDKQKPDELKKQKPNEDKKKRNTQTRNNR</sequence>
<accession>A0A5J4RL83</accession>